<sequence>MAAVDRRRLLLMLGAGAAALATGLGRHALATGSDIRFFRIGTGGPSGTYFPLGAEIANALSNPPGSRDCAKGGACGVPGVIAVAQASQGSVENVEAVVKGQFESALCQADVANWAYGGTNGFAKEGPHPELRALANLYAESLHIVVRADGPIHTVKDLKGKRVSLGEPESGTLVDARLILAGAGLTEKEVKASYMKLTAATAGLADGSIDGFFQIAGWPVAAITELAQSTPVRILPIPAEMAEHLHKKWSYLAADRIPAGTYAGINEDIDTLGIGAEWITTDKIEADFAYRLVKALWNESNQKMIENGHPIGKRIKLAKAIEGLAIPLHPGAERFYREAGLLVQASQSQ</sequence>
<reference evidence="1" key="1">
    <citation type="journal article" date="2014" name="Int. J. Syst. Evol. Microbiol.">
        <title>Complete genome sequence of Corynebacterium casei LMG S-19264T (=DSM 44701T), isolated from a smear-ripened cheese.</title>
        <authorList>
            <consortium name="US DOE Joint Genome Institute (JGI-PGF)"/>
            <person name="Walter F."/>
            <person name="Albersmeier A."/>
            <person name="Kalinowski J."/>
            <person name="Ruckert C."/>
        </authorList>
    </citation>
    <scope>NUCLEOTIDE SEQUENCE</scope>
    <source>
        <strain evidence="1">CGMCC 1.15725</strain>
    </source>
</reference>
<dbReference type="PANTHER" id="PTHR42941">
    <property type="entry name" value="SLL1037 PROTEIN"/>
    <property type="match status" value="1"/>
</dbReference>
<dbReference type="PANTHER" id="PTHR42941:SF1">
    <property type="entry name" value="SLL1037 PROTEIN"/>
    <property type="match status" value="1"/>
</dbReference>
<dbReference type="Gene3D" id="3.40.190.10">
    <property type="entry name" value="Periplasmic binding protein-like II"/>
    <property type="match status" value="2"/>
</dbReference>
<dbReference type="CDD" id="cd13520">
    <property type="entry name" value="PBP2_TAXI_TRAP"/>
    <property type="match status" value="1"/>
</dbReference>
<evidence type="ECO:0000313" key="1">
    <source>
        <dbReference type="EMBL" id="GGF03879.1"/>
    </source>
</evidence>
<reference evidence="1" key="2">
    <citation type="submission" date="2020-09" db="EMBL/GenBank/DDBJ databases">
        <authorList>
            <person name="Sun Q."/>
            <person name="Zhou Y."/>
        </authorList>
    </citation>
    <scope>NUCLEOTIDE SEQUENCE</scope>
    <source>
        <strain evidence="1">CGMCC 1.15725</strain>
    </source>
</reference>
<dbReference type="PROSITE" id="PS51318">
    <property type="entry name" value="TAT"/>
    <property type="match status" value="1"/>
</dbReference>
<comment type="caution">
    <text evidence="1">The sequence shown here is derived from an EMBL/GenBank/DDBJ whole genome shotgun (WGS) entry which is preliminary data.</text>
</comment>
<dbReference type="InterPro" id="IPR011852">
    <property type="entry name" value="TRAP_TAXI"/>
</dbReference>
<dbReference type="EMBL" id="BMJQ01000001">
    <property type="protein sequence ID" value="GGF03879.1"/>
    <property type="molecule type" value="Genomic_DNA"/>
</dbReference>
<dbReference type="InterPro" id="IPR006311">
    <property type="entry name" value="TAT_signal"/>
</dbReference>
<dbReference type="AlphaFoldDB" id="A0A8J2YPC3"/>
<protein>
    <recommendedName>
        <fullName evidence="3">TAXI family TRAP transporter solute-binding subunit</fullName>
    </recommendedName>
</protein>
<dbReference type="NCBIfam" id="TIGR02122">
    <property type="entry name" value="TRAP_TAXI"/>
    <property type="match status" value="1"/>
</dbReference>
<dbReference type="Pfam" id="PF16868">
    <property type="entry name" value="NMT1_3"/>
    <property type="match status" value="1"/>
</dbReference>
<proteinExistence type="predicted"/>
<accession>A0A8J2YPC3</accession>
<dbReference type="Proteomes" id="UP000646365">
    <property type="component" value="Unassembled WGS sequence"/>
</dbReference>
<dbReference type="SUPFAM" id="SSF53850">
    <property type="entry name" value="Periplasmic binding protein-like II"/>
    <property type="match status" value="1"/>
</dbReference>
<gene>
    <name evidence="1" type="ORF">GCM10011611_06680</name>
</gene>
<organism evidence="1 2">
    <name type="scientific">Aliidongia dinghuensis</name>
    <dbReference type="NCBI Taxonomy" id="1867774"/>
    <lineage>
        <taxon>Bacteria</taxon>
        <taxon>Pseudomonadati</taxon>
        <taxon>Pseudomonadota</taxon>
        <taxon>Alphaproteobacteria</taxon>
        <taxon>Rhodospirillales</taxon>
        <taxon>Dongiaceae</taxon>
        <taxon>Aliidongia</taxon>
    </lineage>
</organism>
<evidence type="ECO:0000313" key="2">
    <source>
        <dbReference type="Proteomes" id="UP000646365"/>
    </source>
</evidence>
<name>A0A8J2YPC3_9PROT</name>
<keyword evidence="2" id="KW-1185">Reference proteome</keyword>
<evidence type="ECO:0008006" key="3">
    <source>
        <dbReference type="Google" id="ProtNLM"/>
    </source>
</evidence>